<keyword evidence="1" id="KW-1133">Transmembrane helix</keyword>
<evidence type="ECO:0000313" key="2">
    <source>
        <dbReference type="EMBL" id="BEI89772.1"/>
    </source>
</evidence>
<name>A0AA48I5N4_9TREE</name>
<accession>A0AA48I5N4</accession>
<organism evidence="2 3">
    <name type="scientific">Cutaneotrichosporon cavernicola</name>
    <dbReference type="NCBI Taxonomy" id="279322"/>
    <lineage>
        <taxon>Eukaryota</taxon>
        <taxon>Fungi</taxon>
        <taxon>Dikarya</taxon>
        <taxon>Basidiomycota</taxon>
        <taxon>Agaricomycotina</taxon>
        <taxon>Tremellomycetes</taxon>
        <taxon>Trichosporonales</taxon>
        <taxon>Trichosporonaceae</taxon>
        <taxon>Cutaneotrichosporon</taxon>
    </lineage>
</organism>
<reference evidence="2" key="1">
    <citation type="journal article" date="2023" name="BMC Genomics">
        <title>Chromosome-level genome assemblies of Cutaneotrichosporon spp. (Trichosporonales, Basidiomycota) reveal imbalanced evolution between nucleotide sequences and chromosome synteny.</title>
        <authorList>
            <person name="Kobayashi Y."/>
            <person name="Kayamori A."/>
            <person name="Aoki K."/>
            <person name="Shiwa Y."/>
            <person name="Matsutani M."/>
            <person name="Fujita N."/>
            <person name="Sugita T."/>
            <person name="Iwasaki W."/>
            <person name="Tanaka N."/>
            <person name="Takashima M."/>
        </authorList>
    </citation>
    <scope>NUCLEOTIDE SEQUENCE</scope>
    <source>
        <strain evidence="2">HIS019</strain>
    </source>
</reference>
<evidence type="ECO:0000256" key="1">
    <source>
        <dbReference type="SAM" id="Phobius"/>
    </source>
</evidence>
<gene>
    <name evidence="2" type="ORF">CcaverHIS019_0211340</name>
</gene>
<keyword evidence="1" id="KW-0812">Transmembrane</keyword>
<dbReference type="EMBL" id="AP028213">
    <property type="protein sequence ID" value="BEI89772.1"/>
    <property type="molecule type" value="Genomic_DNA"/>
</dbReference>
<keyword evidence="1" id="KW-0472">Membrane</keyword>
<dbReference type="GeneID" id="85493643"/>
<dbReference type="RefSeq" id="XP_060455038.1">
    <property type="nucleotide sequence ID" value="XM_060598223.1"/>
</dbReference>
<sequence>MEYHLLNTIFAPPTMGYNMDYNVDYNLTDSESTFTFVSIDDSFDHYEWSEFTEDTMVNEEAAQDYAPIAQDYAPILLTSALDAAAGALPTLARNLRFAADRLRTFDQESALTSPHDALRASCEKLLARCHRFGLAGAALTLMWVVGWIVFAASAPNLDGGDVVLILGITGGAMIMGFMMLLILLLVMLVMLLVAVLLSTVAAVLVLCSERLQNEW</sequence>
<dbReference type="AlphaFoldDB" id="A0AA48I5N4"/>
<dbReference type="Proteomes" id="UP001233271">
    <property type="component" value="Chromosome 2"/>
</dbReference>
<proteinExistence type="predicted"/>
<keyword evidence="3" id="KW-1185">Reference proteome</keyword>
<evidence type="ECO:0000313" key="3">
    <source>
        <dbReference type="Proteomes" id="UP001233271"/>
    </source>
</evidence>
<dbReference type="KEGG" id="ccac:CcaHIS019_0211340"/>
<protein>
    <submittedName>
        <fullName evidence="2">Uncharacterized protein</fullName>
    </submittedName>
</protein>
<feature type="transmembrane region" description="Helical" evidence="1">
    <location>
        <begin position="174"/>
        <end position="207"/>
    </location>
</feature>
<feature type="transmembrane region" description="Helical" evidence="1">
    <location>
        <begin position="132"/>
        <end position="154"/>
    </location>
</feature>